<dbReference type="AlphaFoldDB" id="U5QJG9"/>
<evidence type="ECO:0000313" key="4">
    <source>
        <dbReference type="Proteomes" id="UP000017396"/>
    </source>
</evidence>
<evidence type="ECO:0000256" key="1">
    <source>
        <dbReference type="SAM" id="MobiDB-lite"/>
    </source>
</evidence>
<dbReference type="STRING" id="1183438.GKIL_1523"/>
<keyword evidence="2" id="KW-0732">Signal</keyword>
<gene>
    <name evidence="3" type="ORF">GKIL_1523</name>
</gene>
<accession>U5QJG9</accession>
<organism evidence="3 4">
    <name type="scientific">Gloeobacter kilaueensis (strain ATCC BAA-2537 / CCAP 1431/1 / ULC 316 / JS1)</name>
    <dbReference type="NCBI Taxonomy" id="1183438"/>
    <lineage>
        <taxon>Bacteria</taxon>
        <taxon>Bacillati</taxon>
        <taxon>Cyanobacteriota</taxon>
        <taxon>Cyanophyceae</taxon>
        <taxon>Gloeobacterales</taxon>
        <taxon>Gloeobacteraceae</taxon>
        <taxon>Gloeobacter</taxon>
    </lineage>
</organism>
<sequence>MKTPVLLALVTPLLIGAPVLAQTSPDQPLRCTPRPPHVTGGGQLVTTDTMLCRPIGEGPQRPDWRFEGPRRDWRAQPILRRPFNLPSPYDRQNQQ</sequence>
<reference evidence="3 4" key="1">
    <citation type="journal article" date="2013" name="PLoS ONE">
        <title>Cultivation and Complete Genome Sequencing of Gloeobacter kilaueensis sp. nov., from a Lava Cave in Kilauea Caldera, Hawai'i.</title>
        <authorList>
            <person name="Saw J.H."/>
            <person name="Schatz M."/>
            <person name="Brown M.V."/>
            <person name="Kunkel D.D."/>
            <person name="Foster J.S."/>
            <person name="Shick H."/>
            <person name="Christensen S."/>
            <person name="Hou S."/>
            <person name="Wan X."/>
            <person name="Donachie S.P."/>
        </authorList>
    </citation>
    <scope>NUCLEOTIDE SEQUENCE [LARGE SCALE GENOMIC DNA]</scope>
    <source>
        <strain evidence="4">JS</strain>
    </source>
</reference>
<protein>
    <submittedName>
        <fullName evidence="3">Uncharacterized protein</fullName>
    </submittedName>
</protein>
<proteinExistence type="predicted"/>
<feature type="region of interest" description="Disordered" evidence="1">
    <location>
        <begin position="75"/>
        <end position="95"/>
    </location>
</feature>
<feature type="signal peptide" evidence="2">
    <location>
        <begin position="1"/>
        <end position="21"/>
    </location>
</feature>
<dbReference type="EMBL" id="CP003587">
    <property type="protein sequence ID" value="AGY57769.1"/>
    <property type="molecule type" value="Genomic_DNA"/>
</dbReference>
<name>U5QJG9_GLOK1</name>
<feature type="chain" id="PRO_5004663789" evidence="2">
    <location>
        <begin position="22"/>
        <end position="95"/>
    </location>
</feature>
<dbReference type="KEGG" id="glj:GKIL_1523"/>
<evidence type="ECO:0000313" key="3">
    <source>
        <dbReference type="EMBL" id="AGY57769.1"/>
    </source>
</evidence>
<feature type="region of interest" description="Disordered" evidence="1">
    <location>
        <begin position="24"/>
        <end position="46"/>
    </location>
</feature>
<keyword evidence="4" id="KW-1185">Reference proteome</keyword>
<dbReference type="Proteomes" id="UP000017396">
    <property type="component" value="Chromosome"/>
</dbReference>
<dbReference type="RefSeq" id="WP_023172876.1">
    <property type="nucleotide sequence ID" value="NC_022600.1"/>
</dbReference>
<dbReference type="HOGENOM" id="CLU_2368896_0_0_3"/>
<evidence type="ECO:0000256" key="2">
    <source>
        <dbReference type="SAM" id="SignalP"/>
    </source>
</evidence>